<keyword evidence="2" id="KW-0156">Chromatin regulator</keyword>
<evidence type="ECO:0000313" key="7">
    <source>
        <dbReference type="Proteomes" id="UP000244309"/>
    </source>
</evidence>
<gene>
    <name evidence="6" type="ORF">CXQ85_005010</name>
</gene>
<proteinExistence type="predicted"/>
<dbReference type="GO" id="GO:0006325">
    <property type="term" value="P:chromatin organization"/>
    <property type="evidence" value="ECO:0007669"/>
    <property type="project" value="UniProtKB-KW"/>
</dbReference>
<dbReference type="CDD" id="cd22897">
    <property type="entry name" value="Lge1"/>
    <property type="match status" value="1"/>
</dbReference>
<dbReference type="VEuPathDB" id="FungiDB:CXQ85_005010"/>
<reference evidence="6 7" key="1">
    <citation type="submission" date="2017-12" db="EMBL/GenBank/DDBJ databases">
        <title>Genome Sequence of a Multidrug-Resistant Candida haemulonii Isolate from a Patient with Chronic Leg Ulcers in Israel.</title>
        <authorList>
            <person name="Chow N.A."/>
            <person name="Gade L."/>
            <person name="Batra D."/>
            <person name="Rowe L.A."/>
            <person name="Ben-Ami R."/>
            <person name="Loparev V.N."/>
            <person name="Litvintseva A.P."/>
        </authorList>
    </citation>
    <scope>NUCLEOTIDE SEQUENCE [LARGE SCALE GENOMIC DNA]</scope>
    <source>
        <strain evidence="6 7">B11899</strain>
    </source>
</reference>
<evidence type="ECO:0000256" key="3">
    <source>
        <dbReference type="ARBA" id="ARBA00023242"/>
    </source>
</evidence>
<dbReference type="EMBL" id="PKFO01000008">
    <property type="protein sequence ID" value="PVH22441.1"/>
    <property type="molecule type" value="Genomic_DNA"/>
</dbReference>
<feature type="compositionally biased region" description="Low complexity" evidence="4">
    <location>
        <begin position="36"/>
        <end position="49"/>
    </location>
</feature>
<evidence type="ECO:0000256" key="2">
    <source>
        <dbReference type="ARBA" id="ARBA00022853"/>
    </source>
</evidence>
<feature type="region of interest" description="Disordered" evidence="4">
    <location>
        <begin position="1"/>
        <end position="223"/>
    </location>
</feature>
<accession>A0A2V1AZX2</accession>
<dbReference type="STRING" id="45357.A0A2V1AZX2"/>
<dbReference type="AlphaFoldDB" id="A0A2V1AZX2"/>
<dbReference type="InterPro" id="IPR021581">
    <property type="entry name" value="Tscrpt_reg_Lge1"/>
</dbReference>
<evidence type="ECO:0000256" key="1">
    <source>
        <dbReference type="ARBA" id="ARBA00004123"/>
    </source>
</evidence>
<dbReference type="Pfam" id="PF11488">
    <property type="entry name" value="Lge1"/>
    <property type="match status" value="1"/>
</dbReference>
<feature type="compositionally biased region" description="Low complexity" evidence="4">
    <location>
        <begin position="194"/>
        <end position="213"/>
    </location>
</feature>
<feature type="compositionally biased region" description="Basic and acidic residues" evidence="4">
    <location>
        <begin position="50"/>
        <end position="176"/>
    </location>
</feature>
<evidence type="ECO:0000256" key="4">
    <source>
        <dbReference type="SAM" id="MobiDB-lite"/>
    </source>
</evidence>
<dbReference type="RefSeq" id="XP_025343381.1">
    <property type="nucleotide sequence ID" value="XM_025488614.1"/>
</dbReference>
<evidence type="ECO:0000259" key="5">
    <source>
        <dbReference type="Pfam" id="PF11488"/>
    </source>
</evidence>
<dbReference type="GO" id="GO:0005634">
    <property type="term" value="C:nucleus"/>
    <property type="evidence" value="ECO:0007669"/>
    <property type="project" value="UniProtKB-SubCell"/>
</dbReference>
<keyword evidence="3" id="KW-0539">Nucleus</keyword>
<comment type="subcellular location">
    <subcellularLocation>
        <location evidence="1">Nucleus</location>
    </subcellularLocation>
</comment>
<keyword evidence="7" id="KW-1185">Reference proteome</keyword>
<evidence type="ECO:0000313" key="6">
    <source>
        <dbReference type="EMBL" id="PVH22441.1"/>
    </source>
</evidence>
<organism evidence="6 7">
    <name type="scientific">Candidozyma haemuli</name>
    <dbReference type="NCBI Taxonomy" id="45357"/>
    <lineage>
        <taxon>Eukaryota</taxon>
        <taxon>Fungi</taxon>
        <taxon>Dikarya</taxon>
        <taxon>Ascomycota</taxon>
        <taxon>Saccharomycotina</taxon>
        <taxon>Pichiomycetes</taxon>
        <taxon>Metschnikowiaceae</taxon>
        <taxon>Candidozyma</taxon>
    </lineage>
</organism>
<dbReference type="GeneID" id="37010340"/>
<dbReference type="OrthoDB" id="4096471at2759"/>
<feature type="compositionally biased region" description="Basic and acidic residues" evidence="4">
    <location>
        <begin position="10"/>
        <end position="20"/>
    </location>
</feature>
<sequence length="298" mass="35299">MSGYNYSDNRYPDRRYDSSRGHSRGGYRGNRDHYRGSYYRGRGRGYSSGRARDFRRDYGERDPRDRDPRDRDPRELDPRDRDPREYREYRNRDEYQNDYKERDYRDREPSYGRDSRYEKPPSREYRDNRDRDGRDSRDVRDNRDFRDHRDSRDGQFSDYRGDRPDRRNEFVKEPSRSKSIGTPKHDNSSPRHTPSSFSGASSSGPAPSRDPGPVSSPSAATPSYTDPWISILHIRDSKVASRLEARHQELANVNRSLGQLQAQRHKLKAHMDLLDVYAKRDALNVELTSEKLDEFTFL</sequence>
<feature type="domain" description="Transcription regulator LGE1 helical region" evidence="5">
    <location>
        <begin position="227"/>
        <end position="296"/>
    </location>
</feature>
<comment type="caution">
    <text evidence="6">The sequence shown here is derived from an EMBL/GenBank/DDBJ whole genome shotgun (WGS) entry which is preliminary data.</text>
</comment>
<dbReference type="Proteomes" id="UP000244309">
    <property type="component" value="Unassembled WGS sequence"/>
</dbReference>
<protein>
    <recommendedName>
        <fullName evidence="5">Transcription regulator LGE1 helical region domain-containing protein</fullName>
    </recommendedName>
</protein>
<name>A0A2V1AZX2_9ASCO</name>